<gene>
    <name evidence="2" type="ORF">NGM29_03405</name>
</gene>
<dbReference type="AlphaFoldDB" id="A0A9E7SVB6"/>
<feature type="transmembrane region" description="Helical" evidence="1">
    <location>
        <begin position="139"/>
        <end position="161"/>
    </location>
</feature>
<keyword evidence="1" id="KW-1133">Transmembrane helix</keyword>
<organism evidence="2 3">
    <name type="scientific">Natronosalvus rutilus</name>
    <dbReference type="NCBI Taxonomy" id="2953753"/>
    <lineage>
        <taxon>Archaea</taxon>
        <taxon>Methanobacteriati</taxon>
        <taxon>Methanobacteriota</taxon>
        <taxon>Stenosarchaea group</taxon>
        <taxon>Halobacteria</taxon>
        <taxon>Halobacteriales</taxon>
        <taxon>Natrialbaceae</taxon>
        <taxon>Natronosalvus</taxon>
    </lineage>
</organism>
<feature type="transmembrane region" description="Helical" evidence="1">
    <location>
        <begin position="108"/>
        <end position="133"/>
    </location>
</feature>
<feature type="transmembrane region" description="Helical" evidence="1">
    <location>
        <begin position="265"/>
        <end position="286"/>
    </location>
</feature>
<evidence type="ECO:0000256" key="1">
    <source>
        <dbReference type="SAM" id="Phobius"/>
    </source>
</evidence>
<feature type="transmembrane region" description="Helical" evidence="1">
    <location>
        <begin position="51"/>
        <end position="76"/>
    </location>
</feature>
<dbReference type="Pfam" id="PF12679">
    <property type="entry name" value="ABC2_membrane_2"/>
    <property type="match status" value="1"/>
</dbReference>
<evidence type="ECO:0000313" key="3">
    <source>
        <dbReference type="Proteomes" id="UP001056855"/>
    </source>
</evidence>
<dbReference type="EMBL" id="CP100355">
    <property type="protein sequence ID" value="UTF54340.1"/>
    <property type="molecule type" value="Genomic_DNA"/>
</dbReference>
<reference evidence="2" key="1">
    <citation type="submission" date="2022-06" db="EMBL/GenBank/DDBJ databases">
        <title>Diverse halophilic archaea isolated from saline environments.</title>
        <authorList>
            <person name="Cui H.-L."/>
        </authorList>
    </citation>
    <scope>NUCLEOTIDE SEQUENCE</scope>
    <source>
        <strain evidence="2">WLHS1</strain>
    </source>
</reference>
<evidence type="ECO:0000313" key="2">
    <source>
        <dbReference type="EMBL" id="UTF54340.1"/>
    </source>
</evidence>
<name>A0A9E7SVB6_9EURY</name>
<proteinExistence type="predicted"/>
<dbReference type="KEGG" id="sawl:NGM29_03405"/>
<sequence>MSVTAIVRKDFRDGIRSRLLWALMALFLLSMGGFTYVATRGFQGQSGDSGVALFGLLGLSVVLAIVFLVPLTGLVVSIKSIVRERELGSIRILLSLPHTRQEVVVGKFIGRAGLLTVAILAGFVPAAIIMFAQTGELPLFEYVALVFVTVCFGVVFVAIGLSVSAFTSTETRATIGGVGAFFLLYFWQGLFGYVNGRLELFSGDLLLFIQRFDLFAVFLDSLMALLSIQHDIPSNSIVAGGLNQAMNGNPGAVEAASQPFYLQHWFAFVILALWIAVPLAIGYARFEKIDL</sequence>
<keyword evidence="1" id="KW-0812">Transmembrane</keyword>
<dbReference type="GeneID" id="73289061"/>
<feature type="transmembrane region" description="Helical" evidence="1">
    <location>
        <begin position="173"/>
        <end position="193"/>
    </location>
</feature>
<accession>A0A9E7SVB6</accession>
<feature type="transmembrane region" description="Helical" evidence="1">
    <location>
        <begin position="20"/>
        <end position="39"/>
    </location>
</feature>
<dbReference type="PANTHER" id="PTHR43471">
    <property type="entry name" value="ABC TRANSPORTER PERMEASE"/>
    <property type="match status" value="1"/>
</dbReference>
<dbReference type="PANTHER" id="PTHR43471:SF1">
    <property type="entry name" value="ABC TRANSPORTER PERMEASE PROTEIN NOSY-RELATED"/>
    <property type="match status" value="1"/>
</dbReference>
<dbReference type="RefSeq" id="WP_254158977.1">
    <property type="nucleotide sequence ID" value="NZ_CP100355.1"/>
</dbReference>
<keyword evidence="3" id="KW-1185">Reference proteome</keyword>
<dbReference type="Proteomes" id="UP001056855">
    <property type="component" value="Chromosome"/>
</dbReference>
<keyword evidence="1" id="KW-0472">Membrane</keyword>
<protein>
    <submittedName>
        <fullName evidence="2">ABC transporter permease</fullName>
    </submittedName>
</protein>
<dbReference type="GO" id="GO:0005886">
    <property type="term" value="C:plasma membrane"/>
    <property type="evidence" value="ECO:0007669"/>
    <property type="project" value="UniProtKB-SubCell"/>
</dbReference>
<dbReference type="GO" id="GO:0140359">
    <property type="term" value="F:ABC-type transporter activity"/>
    <property type="evidence" value="ECO:0007669"/>
    <property type="project" value="InterPro"/>
</dbReference>